<gene>
    <name evidence="1" type="ORF">CTLFYP3_02215</name>
</gene>
<dbReference type="AlphaFoldDB" id="A0A6N3EG39"/>
<dbReference type="Pfam" id="PF00300">
    <property type="entry name" value="His_Phos_1"/>
    <property type="match status" value="1"/>
</dbReference>
<accession>A0A6N3EG39</accession>
<dbReference type="Gene3D" id="3.40.50.1240">
    <property type="entry name" value="Phosphoglycerate mutase-like"/>
    <property type="match status" value="1"/>
</dbReference>
<organism evidence="1">
    <name type="scientific">Clostridium tertium</name>
    <dbReference type="NCBI Taxonomy" id="1559"/>
    <lineage>
        <taxon>Bacteria</taxon>
        <taxon>Bacillati</taxon>
        <taxon>Bacillota</taxon>
        <taxon>Clostridia</taxon>
        <taxon>Eubacteriales</taxon>
        <taxon>Clostridiaceae</taxon>
        <taxon>Clostridium</taxon>
    </lineage>
</organism>
<sequence>MKEIQDRNVRALHKIITENDNENIVIGTHGTALSTIINYYDNTFNYESFNKIKNIMPFIACIKFEGTNATSIEFIFDF</sequence>
<reference evidence="1" key="1">
    <citation type="submission" date="2019-11" db="EMBL/GenBank/DDBJ databases">
        <authorList>
            <person name="Feng L."/>
        </authorList>
    </citation>
    <scope>NUCLEOTIDE SEQUENCE</scope>
    <source>
        <strain evidence="1">CTertiumLFYP3</strain>
    </source>
</reference>
<dbReference type="SUPFAM" id="SSF53254">
    <property type="entry name" value="Phosphoglycerate mutase-like"/>
    <property type="match status" value="1"/>
</dbReference>
<name>A0A6N3EG39_9CLOT</name>
<proteinExistence type="predicted"/>
<dbReference type="InterPro" id="IPR029033">
    <property type="entry name" value="His_PPase_superfam"/>
</dbReference>
<evidence type="ECO:0008006" key="2">
    <source>
        <dbReference type="Google" id="ProtNLM"/>
    </source>
</evidence>
<dbReference type="InterPro" id="IPR013078">
    <property type="entry name" value="His_Pase_superF_clade-1"/>
</dbReference>
<protein>
    <recommendedName>
        <fullName evidence="2">2,3-bisphosphoglycerate-dependent phosphoglycerate mutase</fullName>
    </recommendedName>
</protein>
<evidence type="ECO:0000313" key="1">
    <source>
        <dbReference type="EMBL" id="VYU37651.1"/>
    </source>
</evidence>
<dbReference type="EMBL" id="CACRTO010000020">
    <property type="protein sequence ID" value="VYU37651.1"/>
    <property type="molecule type" value="Genomic_DNA"/>
</dbReference>